<evidence type="ECO:0000313" key="2">
    <source>
        <dbReference type="EMBL" id="QTX31602.1"/>
    </source>
</evidence>
<feature type="transmembrane region" description="Helical" evidence="1">
    <location>
        <begin position="136"/>
        <end position="153"/>
    </location>
</feature>
<keyword evidence="1" id="KW-1133">Transmembrane helix</keyword>
<keyword evidence="1" id="KW-0472">Membrane</keyword>
<dbReference type="GO" id="GO:0016020">
    <property type="term" value="C:membrane"/>
    <property type="evidence" value="ECO:0007669"/>
    <property type="project" value="InterPro"/>
</dbReference>
<dbReference type="EMBL" id="CP072943">
    <property type="protein sequence ID" value="QTX31602.1"/>
    <property type="molecule type" value="Genomic_DNA"/>
</dbReference>
<dbReference type="RefSeq" id="WP_274372768.1">
    <property type="nucleotide sequence ID" value="NZ_CP072943.1"/>
</dbReference>
<organism evidence="2 3">
    <name type="scientific">Aminithiophilus ramosus</name>
    <dbReference type="NCBI Taxonomy" id="3029084"/>
    <lineage>
        <taxon>Bacteria</taxon>
        <taxon>Thermotogati</taxon>
        <taxon>Synergistota</taxon>
        <taxon>Synergistia</taxon>
        <taxon>Synergistales</taxon>
        <taxon>Aminithiophilaceae</taxon>
        <taxon>Aminithiophilus</taxon>
    </lineage>
</organism>
<reference evidence="3" key="1">
    <citation type="submission" date="2021-04" db="EMBL/GenBank/DDBJ databases">
        <title>A novel Synergistetes isolate from a pyrite-forming mixed culture.</title>
        <authorList>
            <person name="Bunk B."/>
            <person name="Sproer C."/>
            <person name="Spring S."/>
            <person name="Pester M."/>
        </authorList>
    </citation>
    <scope>NUCLEOTIDE SEQUENCE [LARGE SCALE GENOMIC DNA]</scope>
    <source>
        <strain evidence="3">J.5.4.2-T.3.5.2</strain>
    </source>
</reference>
<gene>
    <name evidence="2" type="ORF">KAR29_09525</name>
</gene>
<keyword evidence="1" id="KW-0812">Transmembrane</keyword>
<dbReference type="Gene3D" id="1.10.1760.20">
    <property type="match status" value="1"/>
</dbReference>
<dbReference type="PANTHER" id="PTHR37815">
    <property type="entry name" value="UPF0397 PROTEIN BC_2624-RELATED"/>
    <property type="match status" value="1"/>
</dbReference>
<name>A0A9Q7EYV5_9BACT</name>
<dbReference type="AlphaFoldDB" id="A0A9Q7EYV5"/>
<feature type="transmembrane region" description="Helical" evidence="1">
    <location>
        <begin position="12"/>
        <end position="32"/>
    </location>
</feature>
<evidence type="ECO:0000256" key="1">
    <source>
        <dbReference type="SAM" id="Phobius"/>
    </source>
</evidence>
<dbReference type="Proteomes" id="UP000671879">
    <property type="component" value="Chromosome"/>
</dbReference>
<feature type="transmembrane region" description="Helical" evidence="1">
    <location>
        <begin position="44"/>
        <end position="72"/>
    </location>
</feature>
<proteinExistence type="predicted"/>
<protein>
    <submittedName>
        <fullName evidence="2">ECF transporter S component</fullName>
    </submittedName>
</protein>
<dbReference type="PANTHER" id="PTHR37815:SF3">
    <property type="entry name" value="UPF0397 PROTEIN SPR0429"/>
    <property type="match status" value="1"/>
</dbReference>
<dbReference type="KEGG" id="aram:KAR29_09525"/>
<evidence type="ECO:0000313" key="3">
    <source>
        <dbReference type="Proteomes" id="UP000671879"/>
    </source>
</evidence>
<accession>A0A9Q7EYV5</accession>
<feature type="transmembrane region" description="Helical" evidence="1">
    <location>
        <begin position="101"/>
        <end position="124"/>
    </location>
</feature>
<keyword evidence="3" id="KW-1185">Reference proteome</keyword>
<dbReference type="Pfam" id="PF07155">
    <property type="entry name" value="ECF-ribofla_trS"/>
    <property type="match status" value="1"/>
</dbReference>
<dbReference type="InterPro" id="IPR009825">
    <property type="entry name" value="ECF_substrate-spec-like"/>
</dbReference>
<sequence length="163" mass="17087">MEGERKETSRTIALGALVAAAVAVATMIHIPVPGFRLYFNFGEGVLYVAALTFGARYGAAGGLGAALADLLLGYPLWAPLTLAIKGAEGYVVGRLAPRGRIVALLAGATIMIVGYTTAAGFLYGWKAAPVELATDLVQTGMGGAFALFFVPLLRRRLFLPETR</sequence>